<organism evidence="7">
    <name type="scientific">freshwater metagenome</name>
    <dbReference type="NCBI Taxonomy" id="449393"/>
    <lineage>
        <taxon>unclassified sequences</taxon>
        <taxon>metagenomes</taxon>
        <taxon>ecological metagenomes</taxon>
    </lineage>
</organism>
<name>A0A6J6LYG4_9ZZZZ</name>
<reference evidence="7" key="1">
    <citation type="submission" date="2020-05" db="EMBL/GenBank/DDBJ databases">
        <authorList>
            <person name="Chiriac C."/>
            <person name="Salcher M."/>
            <person name="Ghai R."/>
            <person name="Kavagutti S V."/>
        </authorList>
    </citation>
    <scope>NUCLEOTIDE SEQUENCE</scope>
</reference>
<evidence type="ECO:0000256" key="6">
    <source>
        <dbReference type="ARBA" id="ARBA00023163"/>
    </source>
</evidence>
<dbReference type="InterPro" id="IPR036390">
    <property type="entry name" value="WH_DNA-bd_sf"/>
</dbReference>
<dbReference type="PANTHER" id="PTHR33202">
    <property type="entry name" value="ZINC UPTAKE REGULATION PROTEIN"/>
    <property type="match status" value="1"/>
</dbReference>
<evidence type="ECO:0000256" key="1">
    <source>
        <dbReference type="ARBA" id="ARBA00007957"/>
    </source>
</evidence>
<evidence type="ECO:0000256" key="2">
    <source>
        <dbReference type="ARBA" id="ARBA00022491"/>
    </source>
</evidence>
<dbReference type="Gene3D" id="3.30.1490.190">
    <property type="match status" value="1"/>
</dbReference>
<dbReference type="InterPro" id="IPR036388">
    <property type="entry name" value="WH-like_DNA-bd_sf"/>
</dbReference>
<keyword evidence="2" id="KW-0678">Repressor</keyword>
<keyword evidence="6" id="KW-0804">Transcription</keyword>
<dbReference type="Pfam" id="PF01475">
    <property type="entry name" value="FUR"/>
    <property type="match status" value="1"/>
</dbReference>
<keyword evidence="5" id="KW-0238">DNA-binding</keyword>
<dbReference type="CDD" id="cd07153">
    <property type="entry name" value="Fur_like"/>
    <property type="match status" value="1"/>
</dbReference>
<dbReference type="Gene3D" id="1.10.10.10">
    <property type="entry name" value="Winged helix-like DNA-binding domain superfamily/Winged helix DNA-binding domain"/>
    <property type="match status" value="1"/>
</dbReference>
<evidence type="ECO:0000256" key="4">
    <source>
        <dbReference type="ARBA" id="ARBA00023015"/>
    </source>
</evidence>
<keyword evidence="4" id="KW-0805">Transcription regulation</keyword>
<evidence type="ECO:0000313" key="7">
    <source>
        <dbReference type="EMBL" id="CAB4666950.1"/>
    </source>
</evidence>
<dbReference type="SUPFAM" id="SSF46785">
    <property type="entry name" value="Winged helix' DNA-binding domain"/>
    <property type="match status" value="1"/>
</dbReference>
<dbReference type="GO" id="GO:0003700">
    <property type="term" value="F:DNA-binding transcription factor activity"/>
    <property type="evidence" value="ECO:0007669"/>
    <property type="project" value="InterPro"/>
</dbReference>
<dbReference type="GO" id="GO:0008270">
    <property type="term" value="F:zinc ion binding"/>
    <property type="evidence" value="ECO:0007669"/>
    <property type="project" value="TreeGrafter"/>
</dbReference>
<accession>A0A6J6LYG4</accession>
<dbReference type="InterPro" id="IPR002481">
    <property type="entry name" value="FUR"/>
</dbReference>
<dbReference type="GO" id="GO:0045892">
    <property type="term" value="P:negative regulation of DNA-templated transcription"/>
    <property type="evidence" value="ECO:0007669"/>
    <property type="project" value="TreeGrafter"/>
</dbReference>
<evidence type="ECO:0000313" key="8">
    <source>
        <dbReference type="EMBL" id="CAB4878648.1"/>
    </source>
</evidence>
<sequence length="147" mass="16302">MLTDLRVAVIQRLHGANQRVTRNREALVEILSDASRPMTLPEILKERPTLAQSSAYRNLLALEQANVVRRVGGVDEFARFELAEDLTEHHHHLICDRCGAVEDVDAPPGLESAVDKAVAEIEVSHGFLVRHHRVDLVGICAKCATIK</sequence>
<dbReference type="GO" id="GO:0000976">
    <property type="term" value="F:transcription cis-regulatory region binding"/>
    <property type="evidence" value="ECO:0007669"/>
    <property type="project" value="TreeGrafter"/>
</dbReference>
<protein>
    <submittedName>
        <fullName evidence="7">Unannotated protein</fullName>
    </submittedName>
</protein>
<evidence type="ECO:0000256" key="3">
    <source>
        <dbReference type="ARBA" id="ARBA00022833"/>
    </source>
</evidence>
<dbReference type="InterPro" id="IPR043135">
    <property type="entry name" value="Fur_C"/>
</dbReference>
<dbReference type="EMBL" id="CAEZWM010000182">
    <property type="protein sequence ID" value="CAB4666950.1"/>
    <property type="molecule type" value="Genomic_DNA"/>
</dbReference>
<dbReference type="EMBL" id="CAFBLK010000263">
    <property type="protein sequence ID" value="CAB4878648.1"/>
    <property type="molecule type" value="Genomic_DNA"/>
</dbReference>
<dbReference type="GO" id="GO:1900376">
    <property type="term" value="P:regulation of secondary metabolite biosynthetic process"/>
    <property type="evidence" value="ECO:0007669"/>
    <property type="project" value="TreeGrafter"/>
</dbReference>
<proteinExistence type="inferred from homology"/>
<evidence type="ECO:0000256" key="5">
    <source>
        <dbReference type="ARBA" id="ARBA00023125"/>
    </source>
</evidence>
<keyword evidence="3" id="KW-0862">Zinc</keyword>
<gene>
    <name evidence="7" type="ORF">UFOPK2242_01264</name>
    <name evidence="8" type="ORF">UFOPK3317_01303</name>
</gene>
<comment type="similarity">
    <text evidence="1">Belongs to the Fur family.</text>
</comment>
<dbReference type="AlphaFoldDB" id="A0A6J6LYG4"/>
<dbReference type="PANTHER" id="PTHR33202:SF7">
    <property type="entry name" value="FERRIC UPTAKE REGULATION PROTEIN"/>
    <property type="match status" value="1"/>
</dbReference>